<comment type="caution">
    <text evidence="2">The sequence shown here is derived from an EMBL/GenBank/DDBJ whole genome shotgun (WGS) entry which is preliminary data.</text>
</comment>
<keyword evidence="3" id="KW-1185">Reference proteome</keyword>
<protein>
    <submittedName>
        <fullName evidence="2">Uncharacterized protein</fullName>
    </submittedName>
</protein>
<dbReference type="EMBL" id="JADBGQ010000001">
    <property type="protein sequence ID" value="KAG5415106.1"/>
    <property type="molecule type" value="Genomic_DNA"/>
</dbReference>
<name>A0ABQ7NWX8_BRACM</name>
<reference evidence="2 3" key="1">
    <citation type="submission" date="2021-03" db="EMBL/GenBank/DDBJ databases">
        <authorList>
            <person name="King G.J."/>
            <person name="Bancroft I."/>
            <person name="Baten A."/>
            <person name="Bloomfield J."/>
            <person name="Borpatragohain P."/>
            <person name="He Z."/>
            <person name="Irish N."/>
            <person name="Irwin J."/>
            <person name="Liu K."/>
            <person name="Mauleon R.P."/>
            <person name="Moore J."/>
            <person name="Morris R."/>
            <person name="Ostergaard L."/>
            <person name="Wang B."/>
            <person name="Wells R."/>
        </authorList>
    </citation>
    <scope>NUCLEOTIDE SEQUENCE [LARGE SCALE GENOMIC DNA]</scope>
    <source>
        <strain evidence="2">R-o-18</strain>
        <tissue evidence="2">Leaf</tissue>
    </source>
</reference>
<feature type="coiled-coil region" evidence="1">
    <location>
        <begin position="138"/>
        <end position="168"/>
    </location>
</feature>
<accession>A0ABQ7NWX8</accession>
<organism evidence="2 3">
    <name type="scientific">Brassica rapa subsp. trilocularis</name>
    <dbReference type="NCBI Taxonomy" id="1813537"/>
    <lineage>
        <taxon>Eukaryota</taxon>
        <taxon>Viridiplantae</taxon>
        <taxon>Streptophyta</taxon>
        <taxon>Embryophyta</taxon>
        <taxon>Tracheophyta</taxon>
        <taxon>Spermatophyta</taxon>
        <taxon>Magnoliopsida</taxon>
        <taxon>eudicotyledons</taxon>
        <taxon>Gunneridae</taxon>
        <taxon>Pentapetalae</taxon>
        <taxon>rosids</taxon>
        <taxon>malvids</taxon>
        <taxon>Brassicales</taxon>
        <taxon>Brassicaceae</taxon>
        <taxon>Brassiceae</taxon>
        <taxon>Brassica</taxon>
    </lineage>
</organism>
<evidence type="ECO:0000313" key="2">
    <source>
        <dbReference type="EMBL" id="KAG5415106.1"/>
    </source>
</evidence>
<keyword evidence="1" id="KW-0175">Coiled coil</keyword>
<proteinExistence type="predicted"/>
<feature type="non-terminal residue" evidence="2">
    <location>
        <position position="1"/>
    </location>
</feature>
<evidence type="ECO:0000256" key="1">
    <source>
        <dbReference type="SAM" id="Coils"/>
    </source>
</evidence>
<dbReference type="Proteomes" id="UP000823674">
    <property type="component" value="Chromosome A01"/>
</dbReference>
<gene>
    <name evidence="2" type="primary">A01g506760.1_BraROA</name>
    <name evidence="2" type="ORF">IGI04_002673</name>
</gene>
<evidence type="ECO:0000313" key="3">
    <source>
        <dbReference type="Proteomes" id="UP000823674"/>
    </source>
</evidence>
<sequence length="197" mass="23071">SEMEEEQRDMKAHKAHYDMLFAVADAQHGIPKLCPCGSITKEFVDEEDTYDYLPGKRYFICKDCENDGLHFRQPWVMGVQQEVERLKKRVLDHDNLLRECEELKAQVRMLVLRFEFEREMIGALPEQEERPIGVKTAKAASKRKKTGKEEKLDKLEEMLEIKNQISKQSLLDRLLAKPEPLSEMELALKLKLMSEMM</sequence>
<feature type="coiled-coil region" evidence="1">
    <location>
        <begin position="83"/>
        <end position="113"/>
    </location>
</feature>